<feature type="domain" description="Glycosyltransferase subfamily 4-like N-terminal" evidence="4">
    <location>
        <begin position="54"/>
        <end position="214"/>
    </location>
</feature>
<evidence type="ECO:0000256" key="1">
    <source>
        <dbReference type="ARBA" id="ARBA00022676"/>
    </source>
</evidence>
<dbReference type="InterPro" id="IPR028098">
    <property type="entry name" value="Glyco_trans_4-like_N"/>
</dbReference>
<dbReference type="GO" id="GO:1901137">
    <property type="term" value="P:carbohydrate derivative biosynthetic process"/>
    <property type="evidence" value="ECO:0007669"/>
    <property type="project" value="UniProtKB-ARBA"/>
</dbReference>
<evidence type="ECO:0000313" key="6">
    <source>
        <dbReference type="Proteomes" id="UP000287533"/>
    </source>
</evidence>
<dbReference type="Proteomes" id="UP000287533">
    <property type="component" value="Unassembled WGS sequence"/>
</dbReference>
<dbReference type="PANTHER" id="PTHR45947:SF3">
    <property type="entry name" value="SULFOQUINOVOSYL TRANSFERASE SQD2"/>
    <property type="match status" value="1"/>
</dbReference>
<dbReference type="GO" id="GO:0016757">
    <property type="term" value="F:glycosyltransferase activity"/>
    <property type="evidence" value="ECO:0007669"/>
    <property type="project" value="UniProtKB-KW"/>
</dbReference>
<organism evidence="5 6">
    <name type="scientific">Bifidobacterium goeldii</name>
    <dbReference type="NCBI Taxonomy" id="2306975"/>
    <lineage>
        <taxon>Bacteria</taxon>
        <taxon>Bacillati</taxon>
        <taxon>Actinomycetota</taxon>
        <taxon>Actinomycetes</taxon>
        <taxon>Bifidobacteriales</taxon>
        <taxon>Bifidobacteriaceae</taxon>
        <taxon>Bifidobacterium</taxon>
    </lineage>
</organism>
<sequence length="413" mass="46729">MTRRVARYDRGQLERYHRAMAENESREEDARPPQIERPLTIVLVMDTIGNKGNGTSNSALQYAHELERQGHHVRLVGIGAPEYPARINKVPLVSWVAAKQQMQFAQPSETLFRTAFAGADIVHIYLPFKFGRQAYRIARSMGIPVTAGFHLQPENVTYSAGPLKYVPGISSFLYWLFNMWLYRRVDHIHAPTEMIAEQLRSHGYKAKLHVISNGYTARFTPKQQRSANAPTPVPFRVVASGRLTHEKDHITLIKAIARCRHARDIELTICGTGPLAHYLRFRAKRLLTRPASIGFHDNADMPALLRSCDLFVHPSIVDIESLSVIEGMASGLVPVIAASELSAASQFALLDESLFPARDATLLARRIDWWIDHPDELAKWGERYARHTKEHYSVEASVTQFVDMERQAIADNH</sequence>
<proteinExistence type="predicted"/>
<gene>
    <name evidence="5" type="ORF">D2E25_1062</name>
</gene>
<accession>A0A430FJN2</accession>
<dbReference type="InterPro" id="IPR001296">
    <property type="entry name" value="Glyco_trans_1"/>
</dbReference>
<evidence type="ECO:0000259" key="3">
    <source>
        <dbReference type="Pfam" id="PF00534"/>
    </source>
</evidence>
<dbReference type="AlphaFoldDB" id="A0A430FJN2"/>
<dbReference type="Pfam" id="PF00534">
    <property type="entry name" value="Glycos_transf_1"/>
    <property type="match status" value="1"/>
</dbReference>
<feature type="domain" description="Glycosyl transferase family 1" evidence="3">
    <location>
        <begin position="234"/>
        <end position="383"/>
    </location>
</feature>
<dbReference type="Gene3D" id="3.40.50.2000">
    <property type="entry name" value="Glycogen Phosphorylase B"/>
    <property type="match status" value="2"/>
</dbReference>
<protein>
    <submittedName>
        <fullName evidence="5">Glycosyl transferase</fullName>
    </submittedName>
</protein>
<evidence type="ECO:0000256" key="2">
    <source>
        <dbReference type="ARBA" id="ARBA00022679"/>
    </source>
</evidence>
<keyword evidence="2 5" id="KW-0808">Transferase</keyword>
<comment type="caution">
    <text evidence="5">The sequence shown here is derived from an EMBL/GenBank/DDBJ whole genome shotgun (WGS) entry which is preliminary data.</text>
</comment>
<dbReference type="Pfam" id="PF13579">
    <property type="entry name" value="Glyco_trans_4_4"/>
    <property type="match status" value="1"/>
</dbReference>
<dbReference type="PANTHER" id="PTHR45947">
    <property type="entry name" value="SULFOQUINOVOSYL TRANSFERASE SQD2"/>
    <property type="match status" value="1"/>
</dbReference>
<evidence type="ECO:0000313" key="5">
    <source>
        <dbReference type="EMBL" id="RSX53089.1"/>
    </source>
</evidence>
<name>A0A430FJN2_9BIFI</name>
<dbReference type="EMBL" id="QXGL01000003">
    <property type="protein sequence ID" value="RSX53089.1"/>
    <property type="molecule type" value="Genomic_DNA"/>
</dbReference>
<keyword evidence="6" id="KW-1185">Reference proteome</keyword>
<reference evidence="5 6" key="1">
    <citation type="submission" date="2018-09" db="EMBL/GenBank/DDBJ databases">
        <title>Characterization of the phylogenetic diversity of five novel species belonging to the genus Bifidobacterium.</title>
        <authorList>
            <person name="Lugli G.A."/>
            <person name="Duranti S."/>
            <person name="Milani C."/>
        </authorList>
    </citation>
    <scope>NUCLEOTIDE SEQUENCE [LARGE SCALE GENOMIC DNA]</scope>
    <source>
        <strain evidence="5 6">2034B</strain>
    </source>
</reference>
<dbReference type="InterPro" id="IPR050194">
    <property type="entry name" value="Glycosyltransferase_grp1"/>
</dbReference>
<evidence type="ECO:0000259" key="4">
    <source>
        <dbReference type="Pfam" id="PF13579"/>
    </source>
</evidence>
<dbReference type="SUPFAM" id="SSF53756">
    <property type="entry name" value="UDP-Glycosyltransferase/glycogen phosphorylase"/>
    <property type="match status" value="1"/>
</dbReference>
<keyword evidence="1" id="KW-0328">Glycosyltransferase</keyword>